<dbReference type="AlphaFoldDB" id="A0ABD3P4E7"/>
<dbReference type="Gene3D" id="3.10.50.40">
    <property type="match status" value="1"/>
</dbReference>
<comment type="catalytic activity">
    <reaction evidence="1 5">
        <text>[protein]-peptidylproline (omega=180) = [protein]-peptidylproline (omega=0)</text>
        <dbReference type="Rhea" id="RHEA:16237"/>
        <dbReference type="Rhea" id="RHEA-COMP:10747"/>
        <dbReference type="Rhea" id="RHEA-COMP:10748"/>
        <dbReference type="ChEBI" id="CHEBI:83833"/>
        <dbReference type="ChEBI" id="CHEBI:83834"/>
        <dbReference type="EC" id="5.2.1.8"/>
    </reaction>
</comment>
<sequence>MKLTIMSSIVAAFAATSGRRVAAFTASKSPLMCRATVTRSMASGPMPVDEDKMPIYALGLNIGMQISQQTDFKMLLDEDELQILLKGFGDIVTGESTANPMEVLQKYGPQVNELLRNRMGSVLDRVKKDGEEFIAGFLDCNEEAIKTDSGLVYYSMTEGDGASPTKADEVEVHYHGTLTDGTVFDSSVDRGSTIRFKLGQVIQGWQEGLAMMKEGGKATLVIPSDLAYGDNGSGGAVPPGATLKFEVELFKVNP</sequence>
<dbReference type="PANTHER" id="PTHR43811:SF19">
    <property type="entry name" value="39 KDA FK506-BINDING NUCLEAR PROTEIN"/>
    <property type="match status" value="1"/>
</dbReference>
<dbReference type="PANTHER" id="PTHR43811">
    <property type="entry name" value="FKBP-TYPE PEPTIDYL-PROLYL CIS-TRANS ISOMERASE FKPA"/>
    <property type="match status" value="1"/>
</dbReference>
<evidence type="ECO:0000313" key="8">
    <source>
        <dbReference type="Proteomes" id="UP001530400"/>
    </source>
</evidence>
<evidence type="ECO:0000256" key="1">
    <source>
        <dbReference type="ARBA" id="ARBA00000971"/>
    </source>
</evidence>
<dbReference type="Gene3D" id="1.10.287.460">
    <property type="entry name" value="Peptidyl-prolyl cis-trans isomerase, FKBP-type, N-terminal domain"/>
    <property type="match status" value="1"/>
</dbReference>
<evidence type="ECO:0000259" key="6">
    <source>
        <dbReference type="PROSITE" id="PS50059"/>
    </source>
</evidence>
<dbReference type="Proteomes" id="UP001530400">
    <property type="component" value="Unassembled WGS sequence"/>
</dbReference>
<dbReference type="SUPFAM" id="SSF54534">
    <property type="entry name" value="FKBP-like"/>
    <property type="match status" value="1"/>
</dbReference>
<dbReference type="Pfam" id="PF01346">
    <property type="entry name" value="FKBP_N"/>
    <property type="match status" value="1"/>
</dbReference>
<gene>
    <name evidence="7" type="ORF">ACHAWO_003617</name>
</gene>
<protein>
    <recommendedName>
        <fullName evidence="2 5">peptidylprolyl isomerase</fullName>
        <ecNumber evidence="2 5">5.2.1.8</ecNumber>
    </recommendedName>
</protein>
<evidence type="ECO:0000256" key="4">
    <source>
        <dbReference type="ARBA" id="ARBA00023235"/>
    </source>
</evidence>
<feature type="domain" description="PPIase FKBP-type" evidence="6">
    <location>
        <begin position="167"/>
        <end position="253"/>
    </location>
</feature>
<comment type="caution">
    <text evidence="7">The sequence shown here is derived from an EMBL/GenBank/DDBJ whole genome shotgun (WGS) entry which is preliminary data.</text>
</comment>
<dbReference type="GO" id="GO:0003755">
    <property type="term" value="F:peptidyl-prolyl cis-trans isomerase activity"/>
    <property type="evidence" value="ECO:0007669"/>
    <property type="project" value="UniProtKB-KW"/>
</dbReference>
<dbReference type="InterPro" id="IPR000774">
    <property type="entry name" value="PPIase_FKBP_N"/>
</dbReference>
<evidence type="ECO:0000256" key="2">
    <source>
        <dbReference type="ARBA" id="ARBA00013194"/>
    </source>
</evidence>
<reference evidence="7 8" key="1">
    <citation type="submission" date="2024-10" db="EMBL/GenBank/DDBJ databases">
        <title>Updated reference genomes for cyclostephanoid diatoms.</title>
        <authorList>
            <person name="Roberts W.R."/>
            <person name="Alverson A.J."/>
        </authorList>
    </citation>
    <scope>NUCLEOTIDE SEQUENCE [LARGE SCALE GENOMIC DNA]</scope>
    <source>
        <strain evidence="7 8">AJA010-31</strain>
    </source>
</reference>
<keyword evidence="4 5" id="KW-0413">Isomerase</keyword>
<keyword evidence="8" id="KW-1185">Reference proteome</keyword>
<evidence type="ECO:0000313" key="7">
    <source>
        <dbReference type="EMBL" id="KAL3782283.1"/>
    </source>
</evidence>
<dbReference type="EC" id="5.2.1.8" evidence="2 5"/>
<name>A0ABD3P4E7_9STRA</name>
<accession>A0ABD3P4E7</accession>
<dbReference type="FunFam" id="3.10.50.40:FF:000006">
    <property type="entry name" value="Peptidyl-prolyl cis-trans isomerase"/>
    <property type="match status" value="1"/>
</dbReference>
<organism evidence="7 8">
    <name type="scientific">Cyclotella atomus</name>
    <dbReference type="NCBI Taxonomy" id="382360"/>
    <lineage>
        <taxon>Eukaryota</taxon>
        <taxon>Sar</taxon>
        <taxon>Stramenopiles</taxon>
        <taxon>Ochrophyta</taxon>
        <taxon>Bacillariophyta</taxon>
        <taxon>Coscinodiscophyceae</taxon>
        <taxon>Thalassiosirophycidae</taxon>
        <taxon>Stephanodiscales</taxon>
        <taxon>Stephanodiscaceae</taxon>
        <taxon>Cyclotella</taxon>
    </lineage>
</organism>
<dbReference type="Pfam" id="PF00254">
    <property type="entry name" value="FKBP_C"/>
    <property type="match status" value="1"/>
</dbReference>
<dbReference type="EMBL" id="JALLPJ020000813">
    <property type="protein sequence ID" value="KAL3782283.1"/>
    <property type="molecule type" value="Genomic_DNA"/>
</dbReference>
<dbReference type="InterPro" id="IPR036944">
    <property type="entry name" value="PPIase_FKBP_N_sf"/>
</dbReference>
<keyword evidence="3 5" id="KW-0697">Rotamase</keyword>
<dbReference type="InterPro" id="IPR046357">
    <property type="entry name" value="PPIase_dom_sf"/>
</dbReference>
<dbReference type="PROSITE" id="PS50059">
    <property type="entry name" value="FKBP_PPIASE"/>
    <property type="match status" value="1"/>
</dbReference>
<dbReference type="InterPro" id="IPR001179">
    <property type="entry name" value="PPIase_FKBP_dom"/>
</dbReference>
<evidence type="ECO:0000256" key="3">
    <source>
        <dbReference type="ARBA" id="ARBA00023110"/>
    </source>
</evidence>
<evidence type="ECO:0000256" key="5">
    <source>
        <dbReference type="PROSITE-ProRule" id="PRU00277"/>
    </source>
</evidence>
<proteinExistence type="predicted"/>